<keyword evidence="4 5" id="KW-0472">Membrane</keyword>
<evidence type="ECO:0000256" key="1">
    <source>
        <dbReference type="ARBA" id="ARBA00004651"/>
    </source>
</evidence>
<feature type="transmembrane region" description="Helical" evidence="5">
    <location>
        <begin position="88"/>
        <end position="107"/>
    </location>
</feature>
<dbReference type="PANTHER" id="PTHR11360">
    <property type="entry name" value="MONOCARBOXYLATE TRANSPORTER"/>
    <property type="match status" value="1"/>
</dbReference>
<gene>
    <name evidence="7" type="ORF">CE91St30_22410</name>
</gene>
<keyword evidence="8" id="KW-1185">Reference proteome</keyword>
<dbReference type="InterPro" id="IPR020846">
    <property type="entry name" value="MFS_dom"/>
</dbReference>
<feature type="transmembrane region" description="Helical" evidence="5">
    <location>
        <begin position="272"/>
        <end position="294"/>
    </location>
</feature>
<comment type="subcellular location">
    <subcellularLocation>
        <location evidence="1">Cell membrane</location>
        <topology evidence="1">Multi-pass membrane protein</topology>
    </subcellularLocation>
</comment>
<dbReference type="Proteomes" id="UP001320544">
    <property type="component" value="Chromosome"/>
</dbReference>
<name>A0ABN6MI44_9ACTN</name>
<dbReference type="SUPFAM" id="SSF103473">
    <property type="entry name" value="MFS general substrate transporter"/>
    <property type="match status" value="1"/>
</dbReference>
<protein>
    <submittedName>
        <fullName evidence="7">MFS transporter</fullName>
    </submittedName>
</protein>
<evidence type="ECO:0000313" key="8">
    <source>
        <dbReference type="Proteomes" id="UP001320544"/>
    </source>
</evidence>
<feature type="transmembrane region" description="Helical" evidence="5">
    <location>
        <begin position="374"/>
        <end position="391"/>
    </location>
</feature>
<evidence type="ECO:0000313" key="7">
    <source>
        <dbReference type="EMBL" id="BDE96908.1"/>
    </source>
</evidence>
<dbReference type="Pfam" id="PF07690">
    <property type="entry name" value="MFS_1"/>
    <property type="match status" value="1"/>
</dbReference>
<keyword evidence="3 5" id="KW-1133">Transmembrane helix</keyword>
<dbReference type="InterPro" id="IPR036259">
    <property type="entry name" value="MFS_trans_sf"/>
</dbReference>
<feature type="transmembrane region" description="Helical" evidence="5">
    <location>
        <begin position="12"/>
        <end position="38"/>
    </location>
</feature>
<feature type="transmembrane region" description="Helical" evidence="5">
    <location>
        <begin position="180"/>
        <end position="199"/>
    </location>
</feature>
<organism evidence="7 8">
    <name type="scientific">Raoultibacter timonensis</name>
    <dbReference type="NCBI Taxonomy" id="1907662"/>
    <lineage>
        <taxon>Bacteria</taxon>
        <taxon>Bacillati</taxon>
        <taxon>Actinomycetota</taxon>
        <taxon>Coriobacteriia</taxon>
        <taxon>Eggerthellales</taxon>
        <taxon>Eggerthellaceae</taxon>
        <taxon>Raoultibacter</taxon>
    </lineage>
</organism>
<evidence type="ECO:0000256" key="5">
    <source>
        <dbReference type="SAM" id="Phobius"/>
    </source>
</evidence>
<feature type="transmembrane region" description="Helical" evidence="5">
    <location>
        <begin position="332"/>
        <end position="353"/>
    </location>
</feature>
<feature type="transmembrane region" description="Helical" evidence="5">
    <location>
        <begin position="148"/>
        <end position="168"/>
    </location>
</feature>
<feature type="transmembrane region" description="Helical" evidence="5">
    <location>
        <begin position="397"/>
        <end position="417"/>
    </location>
</feature>
<proteinExistence type="predicted"/>
<feature type="transmembrane region" description="Helical" evidence="5">
    <location>
        <begin position="113"/>
        <end position="136"/>
    </location>
</feature>
<sequence>MTEEKKGMHRAWLVFIGVCMMMAGGMGLVLNVMGNYFAPMAMAFGLVNPETGGPDVTQVTLLMTVYSYVMLVWLPFCGRLFDKVDARILFGASGILIVVGLLLMTVWTEVWQIYISGALFGLAGPVIFLVGPSVLINNWFAPKQAGKFLGIASAFTGVGTFVWSPTFAGIIQSSGYKTGFMVEAVVAAVLILIPAFFFFRTRPEDVGLKPYGIEKEETVGGEEAKKSGVSGKFALGTIAFWAILVGAGLISLGGGYKSMMPTAVQSVGGSELAILGATMISAAAVGNILGKITLGTLADKIGIKNAMVGFSVVSMIGFLLMVLFMGDNQVPMLIAGFCIGTGDAMMSVGLPLVTRACYGDRRYGEIYSYMNMPIAILGGIGATFVAMVAGMTGGFQTAYGCGIVFFVIIAACMVIACTTAKKFRDKWTVEGEPDKTRA</sequence>
<dbReference type="RefSeq" id="WP_102377633.1">
    <property type="nucleotide sequence ID" value="NZ_AP025564.1"/>
</dbReference>
<dbReference type="EMBL" id="AP025564">
    <property type="protein sequence ID" value="BDE96908.1"/>
    <property type="molecule type" value="Genomic_DNA"/>
</dbReference>
<dbReference type="InterPro" id="IPR011701">
    <property type="entry name" value="MFS"/>
</dbReference>
<feature type="transmembrane region" description="Helical" evidence="5">
    <location>
        <begin position="233"/>
        <end position="252"/>
    </location>
</feature>
<feature type="transmembrane region" description="Helical" evidence="5">
    <location>
        <begin position="306"/>
        <end position="326"/>
    </location>
</feature>
<evidence type="ECO:0000259" key="6">
    <source>
        <dbReference type="PROSITE" id="PS50850"/>
    </source>
</evidence>
<dbReference type="Gene3D" id="1.20.1250.20">
    <property type="entry name" value="MFS general substrate transporter like domains"/>
    <property type="match status" value="2"/>
</dbReference>
<feature type="domain" description="Major facilitator superfamily (MFS) profile" evidence="6">
    <location>
        <begin position="20"/>
        <end position="428"/>
    </location>
</feature>
<evidence type="ECO:0000256" key="4">
    <source>
        <dbReference type="ARBA" id="ARBA00023136"/>
    </source>
</evidence>
<keyword evidence="2 5" id="KW-0812">Transmembrane</keyword>
<accession>A0ABN6MI44</accession>
<dbReference type="PROSITE" id="PS50850">
    <property type="entry name" value="MFS"/>
    <property type="match status" value="1"/>
</dbReference>
<evidence type="ECO:0000256" key="3">
    <source>
        <dbReference type="ARBA" id="ARBA00022989"/>
    </source>
</evidence>
<dbReference type="PANTHER" id="PTHR11360:SF284">
    <property type="entry name" value="EG:103B4.3 PROTEIN-RELATED"/>
    <property type="match status" value="1"/>
</dbReference>
<dbReference type="InterPro" id="IPR050327">
    <property type="entry name" value="Proton-linked_MCT"/>
</dbReference>
<feature type="transmembrane region" description="Helical" evidence="5">
    <location>
        <begin position="58"/>
        <end position="76"/>
    </location>
</feature>
<reference evidence="7 8" key="1">
    <citation type="submission" date="2022-01" db="EMBL/GenBank/DDBJ databases">
        <title>Novel bile acid biosynthetic pathways are enriched in the microbiome of centenarians.</title>
        <authorList>
            <person name="Sato Y."/>
            <person name="Atarashi K."/>
            <person name="Plichta R.D."/>
            <person name="Arai Y."/>
            <person name="Sasajima S."/>
            <person name="Kearney M.S."/>
            <person name="Suda W."/>
            <person name="Takeshita K."/>
            <person name="Sasaki T."/>
            <person name="Okamoto S."/>
            <person name="Skelly N.A."/>
            <person name="Okamura Y."/>
            <person name="Vlamakis H."/>
            <person name="Li Y."/>
            <person name="Tanoue T."/>
            <person name="Takei H."/>
            <person name="Nittono H."/>
            <person name="Narushima S."/>
            <person name="Irie J."/>
            <person name="Itoh H."/>
            <person name="Moriya K."/>
            <person name="Sugiura Y."/>
            <person name="Suematsu M."/>
            <person name="Moritoki N."/>
            <person name="Shibata S."/>
            <person name="Littman R.D."/>
            <person name="Fischbach A.M."/>
            <person name="Uwamino Y."/>
            <person name="Inoue T."/>
            <person name="Honda A."/>
            <person name="Hattori M."/>
            <person name="Murai T."/>
            <person name="Xavier J.R."/>
            <person name="Hirose N."/>
            <person name="Honda K."/>
        </authorList>
    </citation>
    <scope>NUCLEOTIDE SEQUENCE [LARGE SCALE GENOMIC DNA]</scope>
    <source>
        <strain evidence="7 8">CE91-St30</strain>
    </source>
</reference>
<evidence type="ECO:0000256" key="2">
    <source>
        <dbReference type="ARBA" id="ARBA00022692"/>
    </source>
</evidence>